<evidence type="ECO:0000256" key="2">
    <source>
        <dbReference type="ARBA" id="ARBA00022801"/>
    </source>
</evidence>
<proteinExistence type="inferred from homology"/>
<dbReference type="Ensembl" id="ENSMODT00000031485.2">
    <property type="protein sequence ID" value="ENSMODP00000029916.2"/>
    <property type="gene ID" value="ENSMODG00000023448.3"/>
</dbReference>
<feature type="domain" description="Carboxylesterase type B" evidence="4">
    <location>
        <begin position="2"/>
        <end position="282"/>
    </location>
</feature>
<protein>
    <recommendedName>
        <fullName evidence="3">Carboxylic ester hydrolase</fullName>
        <ecNumber evidence="3">3.1.1.-</ecNumber>
    </recommendedName>
</protein>
<dbReference type="InParanoid" id="F6U555"/>
<evidence type="ECO:0000313" key="5">
    <source>
        <dbReference type="Ensembl" id="ENSMODP00000029916.2"/>
    </source>
</evidence>
<dbReference type="FunFam" id="3.40.50.1820:FF:000899">
    <property type="entry name" value="Carboxylic ester hydrolase"/>
    <property type="match status" value="1"/>
</dbReference>
<dbReference type="InterPro" id="IPR050309">
    <property type="entry name" value="Type-B_Carboxylest/Lipase"/>
</dbReference>
<evidence type="ECO:0000256" key="1">
    <source>
        <dbReference type="ARBA" id="ARBA00005964"/>
    </source>
</evidence>
<dbReference type="Gene3D" id="3.40.50.1820">
    <property type="entry name" value="alpha/beta hydrolase"/>
    <property type="match status" value="1"/>
</dbReference>
<dbReference type="Proteomes" id="UP000002280">
    <property type="component" value="Chromosome 1"/>
</dbReference>
<sequence length="291" mass="32880">YSTGDEHAQGNWGYLDQVDALQWIQENIVNFGGDPSLVTIFGESAGSFSVSALVNSFSFGQENLFYQAISQSGVLFMAFLFSSNIKWVAKVSTFYSTFAGCKTTTSAVMVHCMQQKTEEEILNITQEMKFLFLPAVVDGIFFPRSPKELLEEKQFNRIPYIMGITNQEFGWFLPNNALHEFIMSSPTNSINFKVFLPTLQKIPKVLTLMITEEYLGVTNDPVRKKSLFLDVLGDLTFWIPTVILARLHRGEFYVYEFQHRAVKADHGDDIFSVFGSPFLKGNTSLFAIKAS</sequence>
<reference evidence="5" key="2">
    <citation type="submission" date="2025-08" db="UniProtKB">
        <authorList>
            <consortium name="Ensembl"/>
        </authorList>
    </citation>
    <scope>IDENTIFICATION</scope>
</reference>
<dbReference type="GO" id="GO:0005783">
    <property type="term" value="C:endoplasmic reticulum"/>
    <property type="evidence" value="ECO:0000318"/>
    <property type="project" value="GO_Central"/>
</dbReference>
<name>F6U555_MONDO</name>
<accession>F6U555</accession>
<dbReference type="STRING" id="13616.ENSMODP00000029916"/>
<dbReference type="InterPro" id="IPR019826">
    <property type="entry name" value="Carboxylesterase_B_AS"/>
</dbReference>
<dbReference type="InterPro" id="IPR029058">
    <property type="entry name" value="AB_hydrolase_fold"/>
</dbReference>
<dbReference type="EC" id="3.1.1.-" evidence="3"/>
<dbReference type="AlphaFoldDB" id="F6U555"/>
<dbReference type="InterPro" id="IPR002018">
    <property type="entry name" value="CarbesteraseB"/>
</dbReference>
<organism evidence="5 6">
    <name type="scientific">Monodelphis domestica</name>
    <name type="common">Gray short-tailed opossum</name>
    <dbReference type="NCBI Taxonomy" id="13616"/>
    <lineage>
        <taxon>Eukaryota</taxon>
        <taxon>Metazoa</taxon>
        <taxon>Chordata</taxon>
        <taxon>Craniata</taxon>
        <taxon>Vertebrata</taxon>
        <taxon>Euteleostomi</taxon>
        <taxon>Mammalia</taxon>
        <taxon>Metatheria</taxon>
        <taxon>Didelphimorphia</taxon>
        <taxon>Didelphidae</taxon>
        <taxon>Monodelphis</taxon>
    </lineage>
</organism>
<dbReference type="GeneTree" id="ENSGT00940000154623"/>
<keyword evidence="6" id="KW-1185">Reference proteome</keyword>
<keyword evidence="2 3" id="KW-0378">Hydrolase</keyword>
<dbReference type="SUPFAM" id="SSF53474">
    <property type="entry name" value="alpha/beta-Hydrolases"/>
    <property type="match status" value="1"/>
</dbReference>
<reference evidence="5 6" key="1">
    <citation type="journal article" date="2007" name="Nature">
        <title>Genome of the marsupial Monodelphis domestica reveals innovation in non-coding sequences.</title>
        <authorList>
            <person name="Mikkelsen T.S."/>
            <person name="Wakefield M.J."/>
            <person name="Aken B."/>
            <person name="Amemiya C.T."/>
            <person name="Chang J.L."/>
            <person name="Duke S."/>
            <person name="Garber M."/>
            <person name="Gentles A.J."/>
            <person name="Goodstadt L."/>
            <person name="Heger A."/>
            <person name="Jurka J."/>
            <person name="Kamal M."/>
            <person name="Mauceli E."/>
            <person name="Searle S.M."/>
            <person name="Sharpe T."/>
            <person name="Baker M.L."/>
            <person name="Batzer M.A."/>
            <person name="Benos P.V."/>
            <person name="Belov K."/>
            <person name="Clamp M."/>
            <person name="Cook A."/>
            <person name="Cuff J."/>
            <person name="Das R."/>
            <person name="Davidow L."/>
            <person name="Deakin J.E."/>
            <person name="Fazzari M.J."/>
            <person name="Glass J.L."/>
            <person name="Grabherr M."/>
            <person name="Greally J.M."/>
            <person name="Gu W."/>
            <person name="Hore T.A."/>
            <person name="Huttley G.A."/>
            <person name="Kleber M."/>
            <person name="Jirtle R.L."/>
            <person name="Koina E."/>
            <person name="Lee J.T."/>
            <person name="Mahony S."/>
            <person name="Marra M.A."/>
            <person name="Miller R.D."/>
            <person name="Nicholls R.D."/>
            <person name="Oda M."/>
            <person name="Papenfuss A.T."/>
            <person name="Parra Z.E."/>
            <person name="Pollock D.D."/>
            <person name="Ray D.A."/>
            <person name="Schein J.E."/>
            <person name="Speed T.P."/>
            <person name="Thompson K."/>
            <person name="VandeBerg J.L."/>
            <person name="Wade C.M."/>
            <person name="Walker J.A."/>
            <person name="Waters P.D."/>
            <person name="Webber C."/>
            <person name="Weidman J.R."/>
            <person name="Xie X."/>
            <person name="Zody M.C."/>
            <person name="Baldwin J."/>
            <person name="Abdouelleil A."/>
            <person name="Abdulkadir J."/>
            <person name="Abebe A."/>
            <person name="Abera B."/>
            <person name="Abreu J."/>
            <person name="Acer S.C."/>
            <person name="Aftuck L."/>
            <person name="Alexander A."/>
            <person name="An P."/>
            <person name="Anderson E."/>
            <person name="Anderson S."/>
            <person name="Arachi H."/>
            <person name="Azer M."/>
            <person name="Bachantsang P."/>
            <person name="Barry A."/>
            <person name="Bayul T."/>
            <person name="Berlin A."/>
            <person name="Bessette D."/>
            <person name="Bloom T."/>
            <person name="Bloom T."/>
            <person name="Boguslavskiy L."/>
            <person name="Bonnet C."/>
            <person name="Boukhgalter B."/>
            <person name="Bourzgui I."/>
            <person name="Brown A."/>
            <person name="Cahill P."/>
            <person name="Channer S."/>
            <person name="Cheshatsang Y."/>
            <person name="Chuda L."/>
            <person name="Citroen M."/>
            <person name="Collymore A."/>
            <person name="Cooke P."/>
            <person name="Costello M."/>
            <person name="D'Aco K."/>
            <person name="Daza R."/>
            <person name="De Haan G."/>
            <person name="DeGray S."/>
            <person name="DeMaso C."/>
            <person name="Dhargay N."/>
            <person name="Dooley K."/>
            <person name="Dooley E."/>
            <person name="Doricent M."/>
            <person name="Dorje P."/>
            <person name="Dorjee K."/>
            <person name="Dupes A."/>
            <person name="Elong R."/>
            <person name="Falk J."/>
            <person name="Farina A."/>
            <person name="Faro S."/>
            <person name="Ferguson D."/>
            <person name="Fisher S."/>
            <person name="Foley C.D."/>
            <person name="Franke A."/>
            <person name="Friedrich D."/>
            <person name="Gadbois L."/>
            <person name="Gearin G."/>
            <person name="Gearin C.R."/>
            <person name="Giannoukos G."/>
            <person name="Goode T."/>
            <person name="Graham J."/>
            <person name="Grandbois E."/>
            <person name="Grewal S."/>
            <person name="Gyaltsen K."/>
            <person name="Hafez N."/>
            <person name="Hagos B."/>
            <person name="Hall J."/>
            <person name="Henson C."/>
            <person name="Hollinger A."/>
            <person name="Honan T."/>
            <person name="Huard M.D."/>
            <person name="Hughes L."/>
            <person name="Hurhula B."/>
            <person name="Husby M.E."/>
            <person name="Kamat A."/>
            <person name="Kanga B."/>
            <person name="Kashin S."/>
            <person name="Khazanovich D."/>
            <person name="Kisner P."/>
            <person name="Lance K."/>
            <person name="Lara M."/>
            <person name="Lee W."/>
            <person name="Lennon N."/>
            <person name="Letendre F."/>
            <person name="LeVine R."/>
            <person name="Lipovsky A."/>
            <person name="Liu X."/>
            <person name="Liu J."/>
            <person name="Liu S."/>
            <person name="Lokyitsang T."/>
            <person name="Lokyitsang Y."/>
            <person name="Lubonja R."/>
            <person name="Lui A."/>
            <person name="MacDonald P."/>
            <person name="Magnisalis V."/>
            <person name="Maru K."/>
            <person name="Matthews C."/>
            <person name="McCusker W."/>
            <person name="McDonough S."/>
            <person name="Mehta T."/>
            <person name="Meldrim J."/>
            <person name="Meneus L."/>
            <person name="Mihai O."/>
            <person name="Mihalev A."/>
            <person name="Mihova T."/>
            <person name="Mittelman R."/>
            <person name="Mlenga V."/>
            <person name="Montmayeur A."/>
            <person name="Mulrain L."/>
            <person name="Navidi A."/>
            <person name="Naylor J."/>
            <person name="Negash T."/>
            <person name="Nguyen T."/>
            <person name="Nguyen N."/>
            <person name="Nicol R."/>
            <person name="Norbu C."/>
            <person name="Norbu N."/>
            <person name="Novod N."/>
            <person name="O'Neill B."/>
            <person name="Osman S."/>
            <person name="Markiewicz E."/>
            <person name="Oyono O.L."/>
            <person name="Patti C."/>
            <person name="Phunkhang P."/>
            <person name="Pierre F."/>
            <person name="Priest M."/>
            <person name="Raghuraman S."/>
            <person name="Rege F."/>
            <person name="Reyes R."/>
            <person name="Rise C."/>
            <person name="Rogov P."/>
            <person name="Ross K."/>
            <person name="Ryan E."/>
            <person name="Settipalli S."/>
            <person name="Shea T."/>
            <person name="Sherpa N."/>
            <person name="Shi L."/>
            <person name="Shih D."/>
            <person name="Sparrow T."/>
            <person name="Spaulding J."/>
            <person name="Stalker J."/>
            <person name="Stange-Thomann N."/>
            <person name="Stavropoulos S."/>
            <person name="Stone C."/>
            <person name="Strader C."/>
            <person name="Tesfaye S."/>
            <person name="Thomson T."/>
            <person name="Thoulutsang Y."/>
            <person name="Thoulutsang D."/>
            <person name="Topham K."/>
            <person name="Topping I."/>
            <person name="Tsamla T."/>
            <person name="Vassiliev H."/>
            <person name="Vo A."/>
            <person name="Wangchuk T."/>
            <person name="Wangdi T."/>
            <person name="Weiand M."/>
            <person name="Wilkinson J."/>
            <person name="Wilson A."/>
            <person name="Yadav S."/>
            <person name="Young G."/>
            <person name="Yu Q."/>
            <person name="Zembek L."/>
            <person name="Zhong D."/>
            <person name="Zimmer A."/>
            <person name="Zwirko Z."/>
            <person name="Jaffe D.B."/>
            <person name="Alvarez P."/>
            <person name="Brockman W."/>
            <person name="Butler J."/>
            <person name="Chin C."/>
            <person name="Gnerre S."/>
            <person name="MacCallum I."/>
            <person name="Graves J.A."/>
            <person name="Ponting C.P."/>
            <person name="Breen M."/>
            <person name="Samollow P.B."/>
            <person name="Lander E.S."/>
            <person name="Lindblad-Toh K."/>
        </authorList>
    </citation>
    <scope>NUCLEOTIDE SEQUENCE [LARGE SCALE GENOMIC DNA]</scope>
</reference>
<dbReference type="GO" id="GO:0005811">
    <property type="term" value="C:lipid droplet"/>
    <property type="evidence" value="ECO:0000318"/>
    <property type="project" value="GO_Central"/>
</dbReference>
<dbReference type="GO" id="GO:0052689">
    <property type="term" value="F:carboxylic ester hydrolase activity"/>
    <property type="evidence" value="ECO:0000318"/>
    <property type="project" value="GO_Central"/>
</dbReference>
<dbReference type="HOGENOM" id="CLU_006586_2_0_1"/>
<evidence type="ECO:0000256" key="3">
    <source>
        <dbReference type="RuleBase" id="RU361235"/>
    </source>
</evidence>
<dbReference type="OMA" id="SWILPLX"/>
<reference evidence="5" key="3">
    <citation type="submission" date="2025-09" db="UniProtKB">
        <authorList>
            <consortium name="Ensembl"/>
        </authorList>
    </citation>
    <scope>IDENTIFICATION</scope>
</reference>
<comment type="similarity">
    <text evidence="1 3">Belongs to the type-B carboxylesterase/lipase family.</text>
</comment>
<dbReference type="Pfam" id="PF00135">
    <property type="entry name" value="COesterase"/>
    <property type="match status" value="1"/>
</dbReference>
<dbReference type="Bgee" id="ENSMODG00000023448">
    <property type="expression patterns" value="Expressed in placenta and 2 other cell types or tissues"/>
</dbReference>
<evidence type="ECO:0000313" key="6">
    <source>
        <dbReference type="Proteomes" id="UP000002280"/>
    </source>
</evidence>
<dbReference type="PROSITE" id="PS00122">
    <property type="entry name" value="CARBOXYLESTERASE_B_1"/>
    <property type="match status" value="1"/>
</dbReference>
<dbReference type="eggNOG" id="KOG1516">
    <property type="taxonomic scope" value="Eukaryota"/>
</dbReference>
<dbReference type="PANTHER" id="PTHR11559">
    <property type="entry name" value="CARBOXYLESTERASE"/>
    <property type="match status" value="1"/>
</dbReference>
<dbReference type="GO" id="GO:0016042">
    <property type="term" value="P:lipid catabolic process"/>
    <property type="evidence" value="ECO:0000318"/>
    <property type="project" value="GO_Central"/>
</dbReference>
<evidence type="ECO:0000259" key="4">
    <source>
        <dbReference type="Pfam" id="PF00135"/>
    </source>
</evidence>